<dbReference type="OrthoDB" id="4489171at2759"/>
<dbReference type="PANTHER" id="PTHR39597">
    <property type="entry name" value="UBA DOMAIN-CONTAINING PROTEIN RUP1"/>
    <property type="match status" value="1"/>
</dbReference>
<feature type="coiled-coil region" evidence="1">
    <location>
        <begin position="497"/>
        <end position="534"/>
    </location>
</feature>
<feature type="region of interest" description="Disordered" evidence="2">
    <location>
        <begin position="477"/>
        <end position="497"/>
    </location>
</feature>
<protein>
    <recommendedName>
        <fullName evidence="3">UBA domain-containing protein</fullName>
    </recommendedName>
</protein>
<feature type="region of interest" description="Disordered" evidence="2">
    <location>
        <begin position="663"/>
        <end position="857"/>
    </location>
</feature>
<keyword evidence="1" id="KW-0175">Coiled coil</keyword>
<evidence type="ECO:0000259" key="3">
    <source>
        <dbReference type="PROSITE" id="PS50030"/>
    </source>
</evidence>
<dbReference type="InParanoid" id="A0A4S2MWW4"/>
<feature type="compositionally biased region" description="Polar residues" evidence="2">
    <location>
        <begin position="688"/>
        <end position="715"/>
    </location>
</feature>
<name>A0A4S2MWW4_9PEZI</name>
<dbReference type="Gene3D" id="1.10.8.10">
    <property type="entry name" value="DNA helicase RuvA subunit, C-terminal domain"/>
    <property type="match status" value="1"/>
</dbReference>
<dbReference type="GO" id="GO:0005634">
    <property type="term" value="C:nucleus"/>
    <property type="evidence" value="ECO:0007669"/>
    <property type="project" value="TreeGrafter"/>
</dbReference>
<dbReference type="InterPro" id="IPR055335">
    <property type="entry name" value="Ucp6/RUP1"/>
</dbReference>
<dbReference type="InterPro" id="IPR009060">
    <property type="entry name" value="UBA-like_sf"/>
</dbReference>
<dbReference type="PROSITE" id="PS50030">
    <property type="entry name" value="UBA"/>
    <property type="match status" value="1"/>
</dbReference>
<dbReference type="EMBL" id="ML220121">
    <property type="protein sequence ID" value="TGZ81046.1"/>
    <property type="molecule type" value="Genomic_DNA"/>
</dbReference>
<evidence type="ECO:0000313" key="5">
    <source>
        <dbReference type="Proteomes" id="UP000298138"/>
    </source>
</evidence>
<evidence type="ECO:0000256" key="2">
    <source>
        <dbReference type="SAM" id="MobiDB-lite"/>
    </source>
</evidence>
<dbReference type="GO" id="GO:0016579">
    <property type="term" value="P:protein deubiquitination"/>
    <property type="evidence" value="ECO:0007669"/>
    <property type="project" value="TreeGrafter"/>
</dbReference>
<dbReference type="AlphaFoldDB" id="A0A4S2MWW4"/>
<feature type="region of interest" description="Disordered" evidence="2">
    <location>
        <begin position="82"/>
        <end position="117"/>
    </location>
</feature>
<reference evidence="4 5" key="1">
    <citation type="submission" date="2019-04" db="EMBL/GenBank/DDBJ databases">
        <title>Comparative genomics and transcriptomics to analyze fruiting body development in filamentous ascomycetes.</title>
        <authorList>
            <consortium name="DOE Joint Genome Institute"/>
            <person name="Lutkenhaus R."/>
            <person name="Traeger S."/>
            <person name="Breuer J."/>
            <person name="Kuo A."/>
            <person name="Lipzen A."/>
            <person name="Pangilinan J."/>
            <person name="Dilworth D."/>
            <person name="Sandor L."/>
            <person name="Poggeler S."/>
            <person name="Barry K."/>
            <person name="Grigoriev I.V."/>
            <person name="Nowrousian M."/>
        </authorList>
    </citation>
    <scope>NUCLEOTIDE SEQUENCE [LARGE SCALE GENOMIC DNA]</scope>
    <source>
        <strain evidence="4 5">CBS 389.68</strain>
    </source>
</reference>
<dbReference type="STRING" id="341454.A0A4S2MWW4"/>
<evidence type="ECO:0000313" key="4">
    <source>
        <dbReference type="EMBL" id="TGZ81046.1"/>
    </source>
</evidence>
<dbReference type="InterPro" id="IPR015940">
    <property type="entry name" value="UBA"/>
</dbReference>
<evidence type="ECO:0000256" key="1">
    <source>
        <dbReference type="SAM" id="Coils"/>
    </source>
</evidence>
<accession>A0A4S2MWW4</accession>
<feature type="compositionally biased region" description="Pro residues" evidence="2">
    <location>
        <begin position="736"/>
        <end position="754"/>
    </location>
</feature>
<dbReference type="PANTHER" id="PTHR39597:SF1">
    <property type="entry name" value="UBA DOMAIN-CONTAINING PROTEIN RUP1"/>
    <property type="match status" value="1"/>
</dbReference>
<dbReference type="Proteomes" id="UP000298138">
    <property type="component" value="Unassembled WGS sequence"/>
</dbReference>
<feature type="domain" description="UBA" evidence="3">
    <location>
        <begin position="6"/>
        <end position="46"/>
    </location>
</feature>
<sequence length="857" mass="94058">MAAGSTAFDSALEALQCMGIPKTDAIDCLKACNNDPNTAAEYYFNGDLEKARASVRWDESSWDQPREGAQAPTQEHAYSNNWLPSFSIQGPDDPASSGLEGMKSRPPSRVSTHPPNQDQELAQAIQNSIQDMPNTGPLETGITGTRNSPVMSYFGPALPNKSYDPSSWALTTTQTQEIIPEPPAAERKREPGTPAFLRPSSSPLLAGALTILHAIPAARNAFLALNHVEDDYGGHDKWWNGESISVSRIFNLASPINEQGMDFLAELQRLMVFLDQTERAYGSADNVIRYSDWTSSGADNISLVKFLGTWQDLWRDLSGASGADNSTLFQVVAYSREPDNCMTEERVCCIEMRSSPEDETLYSVMDAALWGWESDAYIDFPEVICFSIVADPGTNVIGARFPMDFYPDRYTEAWLETSAFLRGEIAKTKASLVDLQSQAEKFTTFQRKNAMGEREGQVFDPRQLLKISIEHLSASAAQTNGDDQMTDGEPQSAPGPTEKLKDILEKLEQKLGDIETHQTEAKKALRELQTLYTDPETCDKPLTRYALRGASISPTKIYVVLPAQPTDENPSDTITPEGEQWWRFDWSQSSTRIWESNSSVTWSAQKVPATEVVEAISATSSVLAIYASEKAIQTPLEGTTNLPEPLQQFIKQDNAFFAQELNPPISVSVGSPEKKRHPTWLDDELTDNETTSNRPSSSKTPKRNTPSRSRSSSGTLGAHDPYQTSDPINLSSPPSQNGPPPPPLPPLPLSPPPRFDSANDNIVERTIELPTLQEMRERGGHVSPLAQVFHNDRNRRMTDTGAAVSATGGPMGAGFDMAGNPLSPESAPDNMWGAEDTSPKQGRNLVGNVPKERRKGG</sequence>
<dbReference type="SUPFAM" id="SSF46934">
    <property type="entry name" value="UBA-like"/>
    <property type="match status" value="1"/>
</dbReference>
<proteinExistence type="predicted"/>
<dbReference type="GO" id="GO:0005829">
    <property type="term" value="C:cytosol"/>
    <property type="evidence" value="ECO:0007669"/>
    <property type="project" value="TreeGrafter"/>
</dbReference>
<gene>
    <name evidence="4" type="ORF">EX30DRAFT_341029</name>
</gene>
<organism evidence="4 5">
    <name type="scientific">Ascodesmis nigricans</name>
    <dbReference type="NCBI Taxonomy" id="341454"/>
    <lineage>
        <taxon>Eukaryota</taxon>
        <taxon>Fungi</taxon>
        <taxon>Dikarya</taxon>
        <taxon>Ascomycota</taxon>
        <taxon>Pezizomycotina</taxon>
        <taxon>Pezizomycetes</taxon>
        <taxon>Pezizales</taxon>
        <taxon>Ascodesmidaceae</taxon>
        <taxon>Ascodesmis</taxon>
    </lineage>
</organism>
<keyword evidence="5" id="KW-1185">Reference proteome</keyword>